<gene>
    <name evidence="2" type="ORF">BJX66DRAFT_332462</name>
</gene>
<dbReference type="Gene3D" id="3.40.50.150">
    <property type="entry name" value="Vaccinia Virus protein VP39"/>
    <property type="match status" value="1"/>
</dbReference>
<dbReference type="InterPro" id="IPR029063">
    <property type="entry name" value="SAM-dependent_MTases_sf"/>
</dbReference>
<dbReference type="InterPro" id="IPR002877">
    <property type="entry name" value="RNA_MeTrfase_FtsJ_dom"/>
</dbReference>
<dbReference type="EMBL" id="JBFTWV010000004">
    <property type="protein sequence ID" value="KAL2800321.1"/>
    <property type="molecule type" value="Genomic_DNA"/>
</dbReference>
<dbReference type="SUPFAM" id="SSF53335">
    <property type="entry name" value="S-adenosyl-L-methionine-dependent methyltransferases"/>
    <property type="match status" value="1"/>
</dbReference>
<dbReference type="Pfam" id="PF01728">
    <property type="entry name" value="FtsJ"/>
    <property type="match status" value="1"/>
</dbReference>
<name>A0ABR4GMM0_9EURO</name>
<evidence type="ECO:0000313" key="3">
    <source>
        <dbReference type="Proteomes" id="UP001610563"/>
    </source>
</evidence>
<organism evidence="2 3">
    <name type="scientific">Aspergillus keveii</name>
    <dbReference type="NCBI Taxonomy" id="714993"/>
    <lineage>
        <taxon>Eukaryota</taxon>
        <taxon>Fungi</taxon>
        <taxon>Dikarya</taxon>
        <taxon>Ascomycota</taxon>
        <taxon>Pezizomycotina</taxon>
        <taxon>Eurotiomycetes</taxon>
        <taxon>Eurotiomycetidae</taxon>
        <taxon>Eurotiales</taxon>
        <taxon>Aspergillaceae</taxon>
        <taxon>Aspergillus</taxon>
        <taxon>Aspergillus subgen. Nidulantes</taxon>
    </lineage>
</organism>
<evidence type="ECO:0000313" key="2">
    <source>
        <dbReference type="EMBL" id="KAL2800321.1"/>
    </source>
</evidence>
<accession>A0ABR4GMM0</accession>
<proteinExistence type="predicted"/>
<sequence length="279" mass="31681">MEASEDPQPWKDYISSDLLFQELARLKEEGRSNTAGDEFFKKRWDCVVKANHRARLGLYRMTQEVGDGLASATGLLDLYGTSSPRILDLCMAPGGFSMTSKKRLPRSIIDAITLPTELGGHQVMSPEIFNEIIYAEITMFAQELVLGEADRYLSAHPDSAKFHTTRPYLENKYDVVFCGGTVCKDHPREEYRSVDCEAPRLWASELVFTLNRLKPSGSLVLLLHRVQSWSTVCLIHAFSQFSDVQLFKHPKFHSIKSSFYLVAKNIDLEHETAKTSIHY</sequence>
<keyword evidence="3" id="KW-1185">Reference proteome</keyword>
<dbReference type="Proteomes" id="UP001610563">
    <property type="component" value="Unassembled WGS sequence"/>
</dbReference>
<evidence type="ECO:0000259" key="1">
    <source>
        <dbReference type="Pfam" id="PF01728"/>
    </source>
</evidence>
<reference evidence="2 3" key="1">
    <citation type="submission" date="2024-07" db="EMBL/GenBank/DDBJ databases">
        <title>Section-level genome sequencing and comparative genomics of Aspergillus sections Usti and Cavernicolus.</title>
        <authorList>
            <consortium name="Lawrence Berkeley National Laboratory"/>
            <person name="Nybo J.L."/>
            <person name="Vesth T.C."/>
            <person name="Theobald S."/>
            <person name="Frisvad J.C."/>
            <person name="Larsen T.O."/>
            <person name="Kjaerboelling I."/>
            <person name="Rothschild-Mancinelli K."/>
            <person name="Lyhne E.K."/>
            <person name="Kogle M.E."/>
            <person name="Barry K."/>
            <person name="Clum A."/>
            <person name="Na H."/>
            <person name="Ledsgaard L."/>
            <person name="Lin J."/>
            <person name="Lipzen A."/>
            <person name="Kuo A."/>
            <person name="Riley R."/>
            <person name="Mondo S."/>
            <person name="Labutti K."/>
            <person name="Haridas S."/>
            <person name="Pangalinan J."/>
            <person name="Salamov A.A."/>
            <person name="Simmons B.A."/>
            <person name="Magnuson J.K."/>
            <person name="Chen J."/>
            <person name="Drula E."/>
            <person name="Henrissat B."/>
            <person name="Wiebenga A."/>
            <person name="Lubbers R.J."/>
            <person name="Gomes A.C."/>
            <person name="Makela M.R."/>
            <person name="Stajich J."/>
            <person name="Grigoriev I.V."/>
            <person name="Mortensen U.H."/>
            <person name="De Vries R.P."/>
            <person name="Baker S.E."/>
            <person name="Andersen M.R."/>
        </authorList>
    </citation>
    <scope>NUCLEOTIDE SEQUENCE [LARGE SCALE GENOMIC DNA]</scope>
    <source>
        <strain evidence="2 3">CBS 209.92</strain>
    </source>
</reference>
<feature type="domain" description="Ribosomal RNA methyltransferase FtsJ" evidence="1">
    <location>
        <begin position="84"/>
        <end position="265"/>
    </location>
</feature>
<comment type="caution">
    <text evidence="2">The sequence shown here is derived from an EMBL/GenBank/DDBJ whole genome shotgun (WGS) entry which is preliminary data.</text>
</comment>
<protein>
    <recommendedName>
        <fullName evidence="1">Ribosomal RNA methyltransferase FtsJ domain-containing protein</fullName>
    </recommendedName>
</protein>